<keyword evidence="1" id="KW-1133">Transmembrane helix</keyword>
<name>A0ABR2V4G9_9PEZI</name>
<feature type="transmembrane region" description="Helical" evidence="1">
    <location>
        <begin position="20"/>
        <end position="39"/>
    </location>
</feature>
<feature type="domain" description="Serine aminopeptidase S33" evidence="2">
    <location>
        <begin position="97"/>
        <end position="233"/>
    </location>
</feature>
<dbReference type="PANTHER" id="PTHR43798:SF33">
    <property type="entry name" value="HYDROLASE, PUTATIVE (AFU_ORTHOLOGUE AFUA_2G14860)-RELATED"/>
    <property type="match status" value="1"/>
</dbReference>
<keyword evidence="1" id="KW-0812">Transmembrane</keyword>
<dbReference type="InterPro" id="IPR000073">
    <property type="entry name" value="AB_hydrolase_1"/>
</dbReference>
<evidence type="ECO:0000313" key="4">
    <source>
        <dbReference type="Proteomes" id="UP001408356"/>
    </source>
</evidence>
<protein>
    <recommendedName>
        <fullName evidence="2">Serine aminopeptidase S33 domain-containing protein</fullName>
    </recommendedName>
</protein>
<dbReference type="PRINTS" id="PR00111">
    <property type="entry name" value="ABHYDROLASE"/>
</dbReference>
<evidence type="ECO:0000313" key="3">
    <source>
        <dbReference type="EMBL" id="KAK9421626.1"/>
    </source>
</evidence>
<dbReference type="PANTHER" id="PTHR43798">
    <property type="entry name" value="MONOACYLGLYCEROL LIPASE"/>
    <property type="match status" value="1"/>
</dbReference>
<evidence type="ECO:0000256" key="1">
    <source>
        <dbReference type="SAM" id="Phobius"/>
    </source>
</evidence>
<gene>
    <name evidence="3" type="ORF">SUNI508_05556</name>
</gene>
<dbReference type="Proteomes" id="UP001408356">
    <property type="component" value="Unassembled WGS sequence"/>
</dbReference>
<dbReference type="Pfam" id="PF12146">
    <property type="entry name" value="Hydrolase_4"/>
    <property type="match status" value="1"/>
</dbReference>
<organism evidence="3 4">
    <name type="scientific">Seiridium unicorne</name>
    <dbReference type="NCBI Taxonomy" id="138068"/>
    <lineage>
        <taxon>Eukaryota</taxon>
        <taxon>Fungi</taxon>
        <taxon>Dikarya</taxon>
        <taxon>Ascomycota</taxon>
        <taxon>Pezizomycotina</taxon>
        <taxon>Sordariomycetes</taxon>
        <taxon>Xylariomycetidae</taxon>
        <taxon>Amphisphaeriales</taxon>
        <taxon>Sporocadaceae</taxon>
        <taxon>Seiridium</taxon>
    </lineage>
</organism>
<reference evidence="3 4" key="1">
    <citation type="journal article" date="2024" name="J. Plant Pathol.">
        <title>Sequence and assembly of the genome of Seiridium unicorne, isolate CBS 538.82, causal agent of cypress canker disease.</title>
        <authorList>
            <person name="Scali E."/>
            <person name="Rocca G.D."/>
            <person name="Danti R."/>
            <person name="Garbelotto M."/>
            <person name="Barberini S."/>
            <person name="Baroncelli R."/>
            <person name="Emiliani G."/>
        </authorList>
    </citation>
    <scope>NUCLEOTIDE SEQUENCE [LARGE SCALE GENOMIC DNA]</scope>
    <source>
        <strain evidence="3 4">BM-138-508</strain>
    </source>
</reference>
<dbReference type="Gene3D" id="3.40.50.1820">
    <property type="entry name" value="alpha/beta hydrolase"/>
    <property type="match status" value="1"/>
</dbReference>
<proteinExistence type="predicted"/>
<sequence>MAFLTSLTGASAEVSTTAVVATTVVSTITLLTLAGWTLYPRRKSILTGPLTTVIPRLSKEELAQVPYQPDHFPGARDVVTPYGSIRVYEFGPEDGRKVLFLHGISTSCMTLNDVAFDLASKGCRVMLYDLFGRGYSDGVGDLPSDTRLFITQILLVLASSPLPWTGTNAMSIIGYSLGGGIAVNFAATFPHLVESLVLLAPAGLIRAENLGRLSRLVFTSGIIPERPLEMLTKHRLRTPIAGAVSKKRRDSVVSEAEKAALDPLDEGKKGYVDVAVQEAVDSGTKDDDTPRSANPVEAKIAAYVRWMIDAHAGFVPSFMSTIRYGPLLEQQSYWRELAKRKPGTTAVILGKEDELIQKRDYKEDALPLMGGESNVFWRVVPGGHNMPFTNSREVLEAIHEFWRI</sequence>
<dbReference type="EMBL" id="JARVKF010000168">
    <property type="protein sequence ID" value="KAK9421626.1"/>
    <property type="molecule type" value="Genomic_DNA"/>
</dbReference>
<evidence type="ECO:0000259" key="2">
    <source>
        <dbReference type="Pfam" id="PF12146"/>
    </source>
</evidence>
<comment type="caution">
    <text evidence="3">The sequence shown here is derived from an EMBL/GenBank/DDBJ whole genome shotgun (WGS) entry which is preliminary data.</text>
</comment>
<accession>A0ABR2V4G9</accession>
<keyword evidence="1" id="KW-0472">Membrane</keyword>
<dbReference type="InterPro" id="IPR050266">
    <property type="entry name" value="AB_hydrolase_sf"/>
</dbReference>
<dbReference type="InterPro" id="IPR029058">
    <property type="entry name" value="AB_hydrolase_fold"/>
</dbReference>
<dbReference type="InterPro" id="IPR022742">
    <property type="entry name" value="Hydrolase_4"/>
</dbReference>
<dbReference type="SUPFAM" id="SSF53474">
    <property type="entry name" value="alpha/beta-Hydrolases"/>
    <property type="match status" value="1"/>
</dbReference>
<keyword evidence="4" id="KW-1185">Reference proteome</keyword>